<feature type="transmembrane region" description="Helical" evidence="8">
    <location>
        <begin position="902"/>
        <end position="921"/>
    </location>
</feature>
<feature type="region of interest" description="Disordered" evidence="7">
    <location>
        <begin position="250"/>
        <end position="315"/>
    </location>
</feature>
<evidence type="ECO:0000256" key="2">
    <source>
        <dbReference type="ARBA" id="ARBA00009045"/>
    </source>
</evidence>
<accession>A0A8B6CLZ0</accession>
<feature type="compositionally biased region" description="Low complexity" evidence="7">
    <location>
        <begin position="396"/>
        <end position="406"/>
    </location>
</feature>
<evidence type="ECO:0000256" key="5">
    <source>
        <dbReference type="ARBA" id="ARBA00022989"/>
    </source>
</evidence>
<dbReference type="Gene3D" id="1.20.1540.10">
    <property type="entry name" value="Rhomboid-like"/>
    <property type="match status" value="1"/>
</dbReference>
<evidence type="ECO:0000256" key="4">
    <source>
        <dbReference type="ARBA" id="ARBA00022824"/>
    </source>
</evidence>
<proteinExistence type="inferred from homology"/>
<dbReference type="FunFam" id="1.20.1540.10:FF:000025">
    <property type="entry name" value="Putative rhomboid family"/>
    <property type="match status" value="1"/>
</dbReference>
<keyword evidence="3 8" id="KW-0812">Transmembrane</keyword>
<keyword evidence="6 8" id="KW-0472">Membrane</keyword>
<feature type="transmembrane region" description="Helical" evidence="8">
    <location>
        <begin position="933"/>
        <end position="952"/>
    </location>
</feature>
<feature type="transmembrane region" description="Helical" evidence="8">
    <location>
        <begin position="958"/>
        <end position="975"/>
    </location>
</feature>
<dbReference type="Pfam" id="PF01694">
    <property type="entry name" value="Rhomboid"/>
    <property type="match status" value="1"/>
</dbReference>
<comment type="caution">
    <text evidence="10">The sequence shown here is derived from an EMBL/GenBank/DDBJ whole genome shotgun (WGS) entry which is preliminary data.</text>
</comment>
<dbReference type="InterPro" id="IPR035952">
    <property type="entry name" value="Rhomboid-like_sf"/>
</dbReference>
<feature type="transmembrane region" description="Helical" evidence="8">
    <location>
        <begin position="587"/>
        <end position="610"/>
    </location>
</feature>
<dbReference type="PANTHER" id="PTHR45965:SF3">
    <property type="entry name" value="INACTIVE RHOMBOID PROTEIN 1"/>
    <property type="match status" value="1"/>
</dbReference>
<name>A0A8B6CLZ0_MYTGA</name>
<evidence type="ECO:0000313" key="10">
    <source>
        <dbReference type="EMBL" id="VDI07155.1"/>
    </source>
</evidence>
<dbReference type="GO" id="GO:0005789">
    <property type="term" value="C:endoplasmic reticulum membrane"/>
    <property type="evidence" value="ECO:0007669"/>
    <property type="project" value="UniProtKB-SubCell"/>
</dbReference>
<keyword evidence="11" id="KW-1185">Reference proteome</keyword>
<evidence type="ECO:0000256" key="8">
    <source>
        <dbReference type="SAM" id="Phobius"/>
    </source>
</evidence>
<feature type="transmembrane region" description="Helical" evidence="8">
    <location>
        <begin position="987"/>
        <end position="1009"/>
    </location>
</feature>
<dbReference type="GO" id="GO:0042058">
    <property type="term" value="P:regulation of epidermal growth factor receptor signaling pathway"/>
    <property type="evidence" value="ECO:0007669"/>
    <property type="project" value="TreeGrafter"/>
</dbReference>
<feature type="region of interest" description="Disordered" evidence="7">
    <location>
        <begin position="170"/>
        <end position="210"/>
    </location>
</feature>
<dbReference type="GO" id="GO:0004252">
    <property type="term" value="F:serine-type endopeptidase activity"/>
    <property type="evidence" value="ECO:0007669"/>
    <property type="project" value="InterPro"/>
</dbReference>
<dbReference type="EMBL" id="UYJE01002023">
    <property type="protein sequence ID" value="VDI07155.1"/>
    <property type="molecule type" value="Genomic_DNA"/>
</dbReference>
<dbReference type="AlphaFoldDB" id="A0A8B6CLZ0"/>
<evidence type="ECO:0000256" key="3">
    <source>
        <dbReference type="ARBA" id="ARBA00022692"/>
    </source>
</evidence>
<protein>
    <recommendedName>
        <fullName evidence="9">Peptidase S54 rhomboid domain-containing protein</fullName>
    </recommendedName>
</protein>
<sequence length="1048" mass="119069">MADAILRVVREARAVLNTDSSNEPATGMADDFVRTTSQIFRRPVQTASTARPKGRPKKRKWRASLFLLDRPVSFLKEFKKLKLKYGFGPPAEGREVLIDRGWSIEELKAFVRKSYPNQPLHLVDFKFARCIKGSRQEMSIIRPISVAELAREIKAGKIYIIPMKQLPCTKDDNDPTVDDDDIPSLRSDSPYRQISGTDNESDSISVTNDDNDIPACSSTMSTVCPKCHRTVNEGQCIHCRQDQEYEESLAKDKEKRQDNSPRKDFHLQGSANDDIKRTQYTTSNKMDRQFSRMTTASAPGTRTSSTTGEGKFNKASRKLKKSLTGFFGLDLDDEHEDKKQRWNNRRMRLYKGKVKDDYLLKAESDDLFLENSHQFKYIHDPLRRVHRDRPSEMSSRRTTPLSSSSTYARSRPGGPKRLRKDSVMQMTWKGLRTIAASRKKLRGKSYKHSASFDPARMGEEFGDDLSASYGYAPQHEDAISLVDDVFYDEPIAPPSHKMSREYENLPAGGWRRQPPQGLPSTPYDELDMPEFCMRRINPQIMNNEVGPETRQVGMGFVGRLFNRSFRSDRMNSNIKSQIANVDDHRPYFTFWVTFVQLLVFIVSIAVYGIAPIGVSERVYEESVMMPNLAFEKVRFSEAENLWIGPKQADLIHLGAKYSPCMRKDENIYNGIAKDLVEEKTSGCCIRNDGSGCVQSVRSKCSTTISEFKKYNSTNPSSLGFLTGAVCGQDPKYCRNPASVAPFEWNKNDITNWPFCEDTNAPLTNTSFVSGEDRHMTCELSGRPCCHGIQGECMITTREHCNFMQGYYHEDKFLCSQVKCLKQICGMIPFTDDNIPDQFYRLWTSIFLHGGLFHLLITIGFQMLIMRDVEKLTGCIRMTIIYVGSGIAGNLASSTFLPYHVEVGPAGAQFGILACLLVEAIQSIQMLKRPCLEVTKVLLFIGFLFLLGLLPWIDNWAHLTGFVFGFLLAFAILPYIHFGSFDKTRKCVMILFGLGGATILFVMLIILFYISPIYNCPGCQYFNCIPITENFCKNMEVQIDRESTYTAYL</sequence>
<feature type="compositionally biased region" description="Basic and acidic residues" evidence="7">
    <location>
        <begin position="386"/>
        <end position="395"/>
    </location>
</feature>
<dbReference type="PANTHER" id="PTHR45965">
    <property type="entry name" value="INACTIVE RHOMBOID PROTEIN"/>
    <property type="match status" value="1"/>
</dbReference>
<feature type="compositionally biased region" description="Basic and acidic residues" evidence="7">
    <location>
        <begin position="250"/>
        <end position="266"/>
    </location>
</feature>
<gene>
    <name evidence="10" type="ORF">MGAL_10B039153</name>
</gene>
<dbReference type="Proteomes" id="UP000596742">
    <property type="component" value="Unassembled WGS sequence"/>
</dbReference>
<feature type="region of interest" description="Disordered" evidence="7">
    <location>
        <begin position="386"/>
        <end position="420"/>
    </location>
</feature>
<dbReference type="InterPro" id="IPR022764">
    <property type="entry name" value="Peptidase_S54_rhomboid_dom"/>
</dbReference>
<organism evidence="10 11">
    <name type="scientific">Mytilus galloprovincialis</name>
    <name type="common">Mediterranean mussel</name>
    <dbReference type="NCBI Taxonomy" id="29158"/>
    <lineage>
        <taxon>Eukaryota</taxon>
        <taxon>Metazoa</taxon>
        <taxon>Spiralia</taxon>
        <taxon>Lophotrochozoa</taxon>
        <taxon>Mollusca</taxon>
        <taxon>Bivalvia</taxon>
        <taxon>Autobranchia</taxon>
        <taxon>Pteriomorphia</taxon>
        <taxon>Mytilida</taxon>
        <taxon>Mytiloidea</taxon>
        <taxon>Mytilidae</taxon>
        <taxon>Mytilinae</taxon>
        <taxon>Mytilus</taxon>
    </lineage>
</organism>
<dbReference type="InterPro" id="IPR051512">
    <property type="entry name" value="Inactive_Rhomboid"/>
</dbReference>
<reference evidence="10" key="1">
    <citation type="submission" date="2018-11" db="EMBL/GenBank/DDBJ databases">
        <authorList>
            <person name="Alioto T."/>
            <person name="Alioto T."/>
        </authorList>
    </citation>
    <scope>NUCLEOTIDE SEQUENCE</scope>
</reference>
<dbReference type="SUPFAM" id="SSF144091">
    <property type="entry name" value="Rhomboid-like"/>
    <property type="match status" value="1"/>
</dbReference>
<keyword evidence="4" id="KW-0256">Endoplasmic reticulum</keyword>
<feature type="compositionally biased region" description="Polar residues" evidence="7">
    <location>
        <begin position="186"/>
        <end position="208"/>
    </location>
</feature>
<evidence type="ECO:0000256" key="1">
    <source>
        <dbReference type="ARBA" id="ARBA00004477"/>
    </source>
</evidence>
<dbReference type="GO" id="GO:0050708">
    <property type="term" value="P:regulation of protein secretion"/>
    <property type="evidence" value="ECO:0007669"/>
    <property type="project" value="TreeGrafter"/>
</dbReference>
<evidence type="ECO:0000313" key="11">
    <source>
        <dbReference type="Proteomes" id="UP000596742"/>
    </source>
</evidence>
<evidence type="ECO:0000259" key="9">
    <source>
        <dbReference type="Pfam" id="PF01694"/>
    </source>
</evidence>
<feature type="transmembrane region" description="Helical" evidence="8">
    <location>
        <begin position="841"/>
        <end position="865"/>
    </location>
</feature>
<comment type="subcellular location">
    <subcellularLocation>
        <location evidence="1">Endoplasmic reticulum membrane</location>
        <topology evidence="1">Multi-pass membrane protein</topology>
    </subcellularLocation>
</comment>
<keyword evidence="5 8" id="KW-1133">Transmembrane helix</keyword>
<evidence type="ECO:0000256" key="6">
    <source>
        <dbReference type="ARBA" id="ARBA00023136"/>
    </source>
</evidence>
<feature type="compositionally biased region" description="Polar residues" evidence="7">
    <location>
        <begin position="291"/>
        <end position="308"/>
    </location>
</feature>
<evidence type="ECO:0000256" key="7">
    <source>
        <dbReference type="SAM" id="MobiDB-lite"/>
    </source>
</evidence>
<comment type="similarity">
    <text evidence="2">Belongs to the peptidase S54 family.</text>
</comment>
<dbReference type="OrthoDB" id="2146116at2759"/>
<feature type="domain" description="Peptidase S54 rhomboid" evidence="9">
    <location>
        <begin position="836"/>
        <end position="972"/>
    </location>
</feature>